<evidence type="ECO:0000256" key="1">
    <source>
        <dbReference type="SAM" id="MobiDB-lite"/>
    </source>
</evidence>
<dbReference type="RefSeq" id="WP_380897959.1">
    <property type="nucleotide sequence ID" value="NZ_JBHUFU010000003.1"/>
</dbReference>
<feature type="compositionally biased region" description="Basic and acidic residues" evidence="1">
    <location>
        <begin position="9"/>
        <end position="32"/>
    </location>
</feature>
<evidence type="ECO:0000313" key="2">
    <source>
        <dbReference type="EMBL" id="MFD1829428.1"/>
    </source>
</evidence>
<keyword evidence="3" id="KW-1185">Reference proteome</keyword>
<name>A0ABW4PI15_9ACTN</name>
<proteinExistence type="predicted"/>
<sequence>MFGRHRKKERTERGERGERLKRVAREHVRHLSAETAAGRTDPAGNGRSRRTAPPGKDTSGPEGGTGGAGG</sequence>
<dbReference type="EMBL" id="JBHUFU010000003">
    <property type="protein sequence ID" value="MFD1829428.1"/>
    <property type="molecule type" value="Genomic_DNA"/>
</dbReference>
<reference evidence="3" key="1">
    <citation type="journal article" date="2019" name="Int. J. Syst. Evol. Microbiol.">
        <title>The Global Catalogue of Microorganisms (GCM) 10K type strain sequencing project: providing services to taxonomists for standard genome sequencing and annotation.</title>
        <authorList>
            <consortium name="The Broad Institute Genomics Platform"/>
            <consortium name="The Broad Institute Genome Sequencing Center for Infectious Disease"/>
            <person name="Wu L."/>
            <person name="Ma J."/>
        </authorList>
    </citation>
    <scope>NUCLEOTIDE SEQUENCE [LARGE SCALE GENOMIC DNA]</scope>
    <source>
        <strain evidence="3">CGMCC 4.7455</strain>
    </source>
</reference>
<protein>
    <submittedName>
        <fullName evidence="2">Uncharacterized protein</fullName>
    </submittedName>
</protein>
<organism evidence="2 3">
    <name type="scientific">Streptomyces desertarenae</name>
    <dbReference type="NCBI Taxonomy" id="2666184"/>
    <lineage>
        <taxon>Bacteria</taxon>
        <taxon>Bacillati</taxon>
        <taxon>Actinomycetota</taxon>
        <taxon>Actinomycetes</taxon>
        <taxon>Kitasatosporales</taxon>
        <taxon>Streptomycetaceae</taxon>
        <taxon>Streptomyces</taxon>
    </lineage>
</organism>
<accession>A0ABW4PI15</accession>
<comment type="caution">
    <text evidence="2">The sequence shown here is derived from an EMBL/GenBank/DDBJ whole genome shotgun (WGS) entry which is preliminary data.</text>
</comment>
<gene>
    <name evidence="2" type="ORF">ACFSJS_07105</name>
</gene>
<feature type="compositionally biased region" description="Gly residues" evidence="1">
    <location>
        <begin position="61"/>
        <end position="70"/>
    </location>
</feature>
<dbReference type="Proteomes" id="UP001597365">
    <property type="component" value="Unassembled WGS sequence"/>
</dbReference>
<feature type="region of interest" description="Disordered" evidence="1">
    <location>
        <begin position="1"/>
        <end position="70"/>
    </location>
</feature>
<evidence type="ECO:0000313" key="3">
    <source>
        <dbReference type="Proteomes" id="UP001597365"/>
    </source>
</evidence>